<evidence type="ECO:0000256" key="6">
    <source>
        <dbReference type="ARBA" id="ARBA00023002"/>
    </source>
</evidence>
<evidence type="ECO:0000313" key="12">
    <source>
        <dbReference type="EMBL" id="KIY53510.1"/>
    </source>
</evidence>
<accession>A0A0D7ANR3</accession>
<evidence type="ECO:0000256" key="10">
    <source>
        <dbReference type="RuleBase" id="RU000461"/>
    </source>
</evidence>
<dbReference type="PANTHER" id="PTHR46300">
    <property type="entry name" value="P450, PUTATIVE (EUROFUNG)-RELATED-RELATED"/>
    <property type="match status" value="1"/>
</dbReference>
<dbReference type="Gene3D" id="1.10.630.10">
    <property type="entry name" value="Cytochrome P450"/>
    <property type="match status" value="1"/>
</dbReference>
<proteinExistence type="inferred from homology"/>
<evidence type="ECO:0000256" key="9">
    <source>
        <dbReference type="PIRSR" id="PIRSR602401-1"/>
    </source>
</evidence>
<keyword evidence="11" id="KW-1133">Transmembrane helix</keyword>
<gene>
    <name evidence="12" type="ORF">FISHEDRAFT_63337</name>
</gene>
<dbReference type="PRINTS" id="PR00463">
    <property type="entry name" value="EP450I"/>
</dbReference>
<dbReference type="PROSITE" id="PS00086">
    <property type="entry name" value="CYTOCHROME_P450"/>
    <property type="match status" value="1"/>
</dbReference>
<dbReference type="GO" id="GO:0020037">
    <property type="term" value="F:heme binding"/>
    <property type="evidence" value="ECO:0007669"/>
    <property type="project" value="InterPro"/>
</dbReference>
<comment type="similarity">
    <text evidence="3 10">Belongs to the cytochrome P450 family.</text>
</comment>
<keyword evidence="6 10" id="KW-0560">Oxidoreductase</keyword>
<evidence type="ECO:0000256" key="11">
    <source>
        <dbReference type="SAM" id="Phobius"/>
    </source>
</evidence>
<dbReference type="InterPro" id="IPR001128">
    <property type="entry name" value="Cyt_P450"/>
</dbReference>
<evidence type="ECO:0000256" key="1">
    <source>
        <dbReference type="ARBA" id="ARBA00001971"/>
    </source>
</evidence>
<dbReference type="GO" id="GO:0016705">
    <property type="term" value="F:oxidoreductase activity, acting on paired donors, with incorporation or reduction of molecular oxygen"/>
    <property type="evidence" value="ECO:0007669"/>
    <property type="project" value="InterPro"/>
</dbReference>
<protein>
    <submittedName>
        <fullName evidence="12">Cytochrome P450</fullName>
    </submittedName>
</protein>
<dbReference type="AlphaFoldDB" id="A0A0D7ANR3"/>
<dbReference type="EMBL" id="KN881616">
    <property type="protein sequence ID" value="KIY53510.1"/>
    <property type="molecule type" value="Genomic_DNA"/>
</dbReference>
<dbReference type="InterPro" id="IPR036396">
    <property type="entry name" value="Cyt_P450_sf"/>
</dbReference>
<dbReference type="InterPro" id="IPR050364">
    <property type="entry name" value="Cytochrome_P450_fung"/>
</dbReference>
<evidence type="ECO:0000256" key="2">
    <source>
        <dbReference type="ARBA" id="ARBA00005179"/>
    </source>
</evidence>
<dbReference type="PANTHER" id="PTHR46300:SF5">
    <property type="entry name" value="CYTOCHROME P450"/>
    <property type="match status" value="1"/>
</dbReference>
<organism evidence="12 13">
    <name type="scientific">Fistulina hepatica ATCC 64428</name>
    <dbReference type="NCBI Taxonomy" id="1128425"/>
    <lineage>
        <taxon>Eukaryota</taxon>
        <taxon>Fungi</taxon>
        <taxon>Dikarya</taxon>
        <taxon>Basidiomycota</taxon>
        <taxon>Agaricomycotina</taxon>
        <taxon>Agaricomycetes</taxon>
        <taxon>Agaricomycetidae</taxon>
        <taxon>Agaricales</taxon>
        <taxon>Fistulinaceae</taxon>
        <taxon>Fistulina</taxon>
    </lineage>
</organism>
<evidence type="ECO:0000256" key="7">
    <source>
        <dbReference type="ARBA" id="ARBA00023004"/>
    </source>
</evidence>
<dbReference type="InterPro" id="IPR002401">
    <property type="entry name" value="Cyt_P450_E_grp-I"/>
</dbReference>
<keyword evidence="13" id="KW-1185">Reference proteome</keyword>
<keyword evidence="8 10" id="KW-0503">Monooxygenase</keyword>
<dbReference type="Pfam" id="PF00067">
    <property type="entry name" value="p450"/>
    <property type="match status" value="1"/>
</dbReference>
<evidence type="ECO:0000256" key="8">
    <source>
        <dbReference type="ARBA" id="ARBA00023033"/>
    </source>
</evidence>
<reference evidence="12 13" key="1">
    <citation type="journal article" date="2015" name="Fungal Genet. Biol.">
        <title>Evolution of novel wood decay mechanisms in Agaricales revealed by the genome sequences of Fistulina hepatica and Cylindrobasidium torrendii.</title>
        <authorList>
            <person name="Floudas D."/>
            <person name="Held B.W."/>
            <person name="Riley R."/>
            <person name="Nagy L.G."/>
            <person name="Koehler G."/>
            <person name="Ransdell A.S."/>
            <person name="Younus H."/>
            <person name="Chow J."/>
            <person name="Chiniquy J."/>
            <person name="Lipzen A."/>
            <person name="Tritt A."/>
            <person name="Sun H."/>
            <person name="Haridas S."/>
            <person name="LaButti K."/>
            <person name="Ohm R.A."/>
            <person name="Kues U."/>
            <person name="Blanchette R.A."/>
            <person name="Grigoriev I.V."/>
            <person name="Minto R.E."/>
            <person name="Hibbett D.S."/>
        </authorList>
    </citation>
    <scope>NUCLEOTIDE SEQUENCE [LARGE SCALE GENOMIC DNA]</scope>
    <source>
        <strain evidence="12 13">ATCC 64428</strain>
    </source>
</reference>
<keyword evidence="11" id="KW-0472">Membrane</keyword>
<dbReference type="SUPFAM" id="SSF48264">
    <property type="entry name" value="Cytochrome P450"/>
    <property type="match status" value="1"/>
</dbReference>
<dbReference type="GO" id="GO:0005506">
    <property type="term" value="F:iron ion binding"/>
    <property type="evidence" value="ECO:0007669"/>
    <property type="project" value="InterPro"/>
</dbReference>
<keyword evidence="4 9" id="KW-0349">Heme</keyword>
<sequence>MDRLSLSSLPADLTIVAACILVILSHLIYSWLKRAQRRSAYPLPPGPPGEPVLGHFRIVPTSSPEYAYAQWSKEYNSNILYFNILGQDVIVLNSRQAAIDLLDKRGAIYCDRPNFVLFEEMGFSGTLTFLRWGPRFQMHRKILQSSFTKPKIVQYQAFQTTEAHSFARGLMNNPANWEVLLRRYATAIVLGIGFGVTLKSDDDPYIKMAIDASYALGHGGAPAGTPVDFFPFLRYLPNWIVRSSSLRFAREWRWAIRAIHEVPFEEVQERFKAGTATPSFIQTQLEERVAKIERGETSGMTLADIQGAAGAVYAAGQDTTWSTSVVFVLNMLLHPEIQRMAQEEIDSVVGTDRLPAFADRKDMPYLNYILQETLRWCPVSPIGVPHRSLEDDVYCGMFIPKGAFVYANARAMCYDETTYKDPETFNPIRFAPVSEGGNGEPLPMGQFGFGRRVCPGRHLADTTLWILMATMLATVNIEKVIGPDGKPVTPNVSLTPGLTSHPEHFPCKISPRSRIAEELVANTA</sequence>
<evidence type="ECO:0000313" key="13">
    <source>
        <dbReference type="Proteomes" id="UP000054144"/>
    </source>
</evidence>
<dbReference type="OrthoDB" id="2789670at2759"/>
<evidence type="ECO:0000256" key="4">
    <source>
        <dbReference type="ARBA" id="ARBA00022617"/>
    </source>
</evidence>
<name>A0A0D7ANR3_9AGAR</name>
<evidence type="ECO:0000256" key="3">
    <source>
        <dbReference type="ARBA" id="ARBA00010617"/>
    </source>
</evidence>
<keyword evidence="11" id="KW-0812">Transmembrane</keyword>
<comment type="pathway">
    <text evidence="2">Secondary metabolite biosynthesis.</text>
</comment>
<feature type="binding site" description="axial binding residue" evidence="9">
    <location>
        <position position="454"/>
    </location>
    <ligand>
        <name>heme</name>
        <dbReference type="ChEBI" id="CHEBI:30413"/>
    </ligand>
    <ligandPart>
        <name>Fe</name>
        <dbReference type="ChEBI" id="CHEBI:18248"/>
    </ligandPart>
</feature>
<dbReference type="GO" id="GO:0004497">
    <property type="term" value="F:monooxygenase activity"/>
    <property type="evidence" value="ECO:0007669"/>
    <property type="project" value="UniProtKB-KW"/>
</dbReference>
<comment type="cofactor">
    <cofactor evidence="1 9">
        <name>heme</name>
        <dbReference type="ChEBI" id="CHEBI:30413"/>
    </cofactor>
</comment>
<keyword evidence="5 9" id="KW-0479">Metal-binding</keyword>
<dbReference type="Proteomes" id="UP000054144">
    <property type="component" value="Unassembled WGS sequence"/>
</dbReference>
<feature type="transmembrane region" description="Helical" evidence="11">
    <location>
        <begin position="13"/>
        <end position="32"/>
    </location>
</feature>
<keyword evidence="7 9" id="KW-0408">Iron</keyword>
<evidence type="ECO:0000256" key="5">
    <source>
        <dbReference type="ARBA" id="ARBA00022723"/>
    </source>
</evidence>
<dbReference type="CDD" id="cd11065">
    <property type="entry name" value="CYP64-like"/>
    <property type="match status" value="1"/>
</dbReference>
<dbReference type="InterPro" id="IPR017972">
    <property type="entry name" value="Cyt_P450_CS"/>
</dbReference>